<keyword evidence="1" id="KW-0812">Transmembrane</keyword>
<organism evidence="2 3">
    <name type="scientific">Canavalia gladiata</name>
    <name type="common">Sword bean</name>
    <name type="synonym">Dolichos gladiatus</name>
    <dbReference type="NCBI Taxonomy" id="3824"/>
    <lineage>
        <taxon>Eukaryota</taxon>
        <taxon>Viridiplantae</taxon>
        <taxon>Streptophyta</taxon>
        <taxon>Embryophyta</taxon>
        <taxon>Tracheophyta</taxon>
        <taxon>Spermatophyta</taxon>
        <taxon>Magnoliopsida</taxon>
        <taxon>eudicotyledons</taxon>
        <taxon>Gunneridae</taxon>
        <taxon>Pentapetalae</taxon>
        <taxon>rosids</taxon>
        <taxon>fabids</taxon>
        <taxon>Fabales</taxon>
        <taxon>Fabaceae</taxon>
        <taxon>Papilionoideae</taxon>
        <taxon>50 kb inversion clade</taxon>
        <taxon>NPAAA clade</taxon>
        <taxon>indigoferoid/millettioid clade</taxon>
        <taxon>Phaseoleae</taxon>
        <taxon>Canavalia</taxon>
    </lineage>
</organism>
<name>A0AAN9K1G4_CANGL</name>
<keyword evidence="1" id="KW-1133">Transmembrane helix</keyword>
<dbReference type="EMBL" id="JAYMYQ010000010">
    <property type="protein sequence ID" value="KAK7307822.1"/>
    <property type="molecule type" value="Genomic_DNA"/>
</dbReference>
<gene>
    <name evidence="2" type="ORF">VNO77_41226</name>
</gene>
<evidence type="ECO:0000313" key="3">
    <source>
        <dbReference type="Proteomes" id="UP001367508"/>
    </source>
</evidence>
<proteinExistence type="predicted"/>
<accession>A0AAN9K1G4</accession>
<keyword evidence="1" id="KW-0472">Membrane</keyword>
<protein>
    <submittedName>
        <fullName evidence="2">Uncharacterized protein</fullName>
    </submittedName>
</protein>
<feature type="transmembrane region" description="Helical" evidence="1">
    <location>
        <begin position="12"/>
        <end position="32"/>
    </location>
</feature>
<comment type="caution">
    <text evidence="2">The sequence shown here is derived from an EMBL/GenBank/DDBJ whole genome shotgun (WGS) entry which is preliminary data.</text>
</comment>
<reference evidence="2 3" key="1">
    <citation type="submission" date="2024-01" db="EMBL/GenBank/DDBJ databases">
        <title>The genomes of 5 underutilized Papilionoideae crops provide insights into root nodulation and disease resistanc.</title>
        <authorList>
            <person name="Jiang F."/>
        </authorList>
    </citation>
    <scope>NUCLEOTIDE SEQUENCE [LARGE SCALE GENOMIC DNA]</scope>
    <source>
        <strain evidence="2">LVBAO_FW01</strain>
        <tissue evidence="2">Leaves</tissue>
    </source>
</reference>
<evidence type="ECO:0000313" key="2">
    <source>
        <dbReference type="EMBL" id="KAK7307822.1"/>
    </source>
</evidence>
<keyword evidence="3" id="KW-1185">Reference proteome</keyword>
<feature type="transmembrane region" description="Helical" evidence="1">
    <location>
        <begin position="81"/>
        <end position="100"/>
    </location>
</feature>
<dbReference type="AlphaFoldDB" id="A0AAN9K1G4"/>
<evidence type="ECO:0000256" key="1">
    <source>
        <dbReference type="SAM" id="Phobius"/>
    </source>
</evidence>
<sequence length="118" mass="13817">MSVWRELQRLILLFFFSYFTSFTWVTLVRFAFVSGMFCELHTCRIQISTLSLVATWMRSVGMRFAMGYHVGRGGSHETPNLATVDMCFLIFSALYTPVFIHKGCRILCPMQFCKNLYW</sequence>
<dbReference type="Proteomes" id="UP001367508">
    <property type="component" value="Unassembled WGS sequence"/>
</dbReference>